<dbReference type="CDD" id="cd10441">
    <property type="entry name" value="GIY-YIG_COG1833"/>
    <property type="match status" value="1"/>
</dbReference>
<dbReference type="EMBL" id="UINC01191074">
    <property type="protein sequence ID" value="SVE05528.1"/>
    <property type="molecule type" value="Genomic_DNA"/>
</dbReference>
<sequence length="142" mass="16071">MNTFKDIVQLGGIDESQLGPLPSSGSYALVIKVSRKIDLKPEKPWTLDPGNYIYVGRACRGLQARIVRHKKRTKNIHWHIDRLTTHRLVIIKNVLIFPDHPEQECAIVRKLISHPESSAPLARFGSSDCLEDCPAHLIMTKN</sequence>
<evidence type="ECO:0000313" key="1">
    <source>
        <dbReference type="EMBL" id="SVE05528.1"/>
    </source>
</evidence>
<name>A0A383AEM7_9ZZZZ</name>
<proteinExistence type="predicted"/>
<dbReference type="Pfam" id="PF01986">
    <property type="entry name" value="DUF123"/>
    <property type="match status" value="1"/>
</dbReference>
<accession>A0A383AEM7</accession>
<evidence type="ECO:0008006" key="2">
    <source>
        <dbReference type="Google" id="ProtNLM"/>
    </source>
</evidence>
<dbReference type="InterPro" id="IPR002837">
    <property type="entry name" value="DUF123"/>
</dbReference>
<reference evidence="1" key="1">
    <citation type="submission" date="2018-05" db="EMBL/GenBank/DDBJ databases">
        <authorList>
            <person name="Lanie J.A."/>
            <person name="Ng W.-L."/>
            <person name="Kazmierczak K.M."/>
            <person name="Andrzejewski T.M."/>
            <person name="Davidsen T.M."/>
            <person name="Wayne K.J."/>
            <person name="Tettelin H."/>
            <person name="Glass J.I."/>
            <person name="Rusch D."/>
            <person name="Podicherti R."/>
            <person name="Tsui H.-C.T."/>
            <person name="Winkler M.E."/>
        </authorList>
    </citation>
    <scope>NUCLEOTIDE SEQUENCE</scope>
</reference>
<organism evidence="1">
    <name type="scientific">marine metagenome</name>
    <dbReference type="NCBI Taxonomy" id="408172"/>
    <lineage>
        <taxon>unclassified sequences</taxon>
        <taxon>metagenomes</taxon>
        <taxon>ecological metagenomes</taxon>
    </lineage>
</organism>
<dbReference type="AlphaFoldDB" id="A0A383AEM7"/>
<dbReference type="PANTHER" id="PTHR37460">
    <property type="entry name" value="ENDONUCLEASE III"/>
    <property type="match status" value="1"/>
</dbReference>
<dbReference type="PANTHER" id="PTHR37460:SF1">
    <property type="entry name" value="ENDONUCLEASE III"/>
    <property type="match status" value="1"/>
</dbReference>
<gene>
    <name evidence="1" type="ORF">METZ01_LOCUS458382</name>
</gene>
<protein>
    <recommendedName>
        <fullName evidence="2">GIY-YIG domain-containing protein</fullName>
    </recommendedName>
</protein>